<organism evidence="1 2">
    <name type="scientific">Sporosarcina limicola</name>
    <dbReference type="NCBI Taxonomy" id="34101"/>
    <lineage>
        <taxon>Bacteria</taxon>
        <taxon>Bacillati</taxon>
        <taxon>Bacillota</taxon>
        <taxon>Bacilli</taxon>
        <taxon>Bacillales</taxon>
        <taxon>Caryophanaceae</taxon>
        <taxon>Sporosarcina</taxon>
    </lineage>
</organism>
<sequence length="308" mass="35812">MREKGIKGSINCNKRKSDEHYLSFIMQKKIKDLLPKWIFTKQDRNLTLTNDLDSLLSCMLLKYLFGYNINYFYSFDFMAVLDSSDKRSSIGVDLALKNGYTLCNHLTLKHINSYKNPDSVNLNNILGISNDNYSQKYSGSTLLMLWSIFDLPLPKSEEGKKILLSIDSAHKGYRKPQYRHILVNWLDRLGLTELIPTLEDNPFNEMEAFRFKHELDTSINFNMDRELQFFPSGRNKSSDGGLDLEWISKHLGFQVELPKEQFEFELKATFTNENIEAHEMTQKTIDKSFSYAFTYKNKLKLSTIKGVA</sequence>
<dbReference type="RefSeq" id="WP_192600619.1">
    <property type="nucleotide sequence ID" value="NZ_JADBEL010000045.1"/>
</dbReference>
<keyword evidence="2" id="KW-1185">Reference proteome</keyword>
<evidence type="ECO:0000313" key="2">
    <source>
        <dbReference type="Proteomes" id="UP000658225"/>
    </source>
</evidence>
<gene>
    <name evidence="1" type="ORF">H4683_004160</name>
</gene>
<accession>A0A927MPS3</accession>
<dbReference type="AlphaFoldDB" id="A0A927MPS3"/>
<reference evidence="1" key="1">
    <citation type="submission" date="2020-10" db="EMBL/GenBank/DDBJ databases">
        <title>Genomic Encyclopedia of Type Strains, Phase IV (KMG-IV): sequencing the most valuable type-strain genomes for metagenomic binning, comparative biology and taxonomic classification.</title>
        <authorList>
            <person name="Goeker M."/>
        </authorList>
    </citation>
    <scope>NUCLEOTIDE SEQUENCE</scope>
    <source>
        <strain evidence="1">DSM 13886</strain>
    </source>
</reference>
<name>A0A927MPS3_9BACL</name>
<dbReference type="EMBL" id="JADBEL010000045">
    <property type="protein sequence ID" value="MBE1557032.1"/>
    <property type="molecule type" value="Genomic_DNA"/>
</dbReference>
<evidence type="ECO:0000313" key="1">
    <source>
        <dbReference type="EMBL" id="MBE1557032.1"/>
    </source>
</evidence>
<comment type="caution">
    <text evidence="1">The sequence shown here is derived from an EMBL/GenBank/DDBJ whole genome shotgun (WGS) entry which is preliminary data.</text>
</comment>
<proteinExistence type="predicted"/>
<dbReference type="Proteomes" id="UP000658225">
    <property type="component" value="Unassembled WGS sequence"/>
</dbReference>
<protein>
    <submittedName>
        <fullName evidence="1">Uncharacterized protein</fullName>
    </submittedName>
</protein>